<dbReference type="AlphaFoldDB" id="A0A0F7VG79"/>
<name>A0A0F7VG79_TOXGV</name>
<reference evidence="1" key="1">
    <citation type="journal article" date="2015" name="PLoS ONE">
        <title>Comprehensive Evaluation of Toxoplasma gondii VEG and Neospora caninum LIV Genomes with Tachyzoite Stage Transcriptome and Proteome Defines Novel Transcript Features.</title>
        <authorList>
            <person name="Ramaprasad A."/>
            <person name="Mourier T."/>
            <person name="Naeem R."/>
            <person name="Malas T.B."/>
            <person name="Moussa E."/>
            <person name="Panigrahi A."/>
            <person name="Vermont S.J."/>
            <person name="Otto T.D."/>
            <person name="Wastling J."/>
            <person name="Pain A."/>
        </authorList>
    </citation>
    <scope>NUCLEOTIDE SEQUENCE</scope>
    <source>
        <strain evidence="1">VEG</strain>
    </source>
</reference>
<protein>
    <submittedName>
        <fullName evidence="1">Uncharacterized protein</fullName>
    </submittedName>
</protein>
<evidence type="ECO:0000313" key="1">
    <source>
        <dbReference type="EMBL" id="CEL78867.1"/>
    </source>
</evidence>
<gene>
    <name evidence="1" type="ORF">BN1205_027613</name>
</gene>
<accession>A0A0F7VG79</accession>
<sequence length="208" mass="23817">MSGRRESRGSEGPWGRSLRCCAFSRIMRQMVVFVVAVFLCPRLSYLRELADSDVAASTRLVCHASALGQQDDFNAAIAEIINNGIVFTPAKFDFDEAYEAAKTVSQTPVIWDVYHVDEKLLVQKLEESMERFILNAYLALRRKEPDLRAVPIVGNARLMHFLRSLLTRNRVKTTKSDSELSNIFRERPRLFEWIPDLPVQVSETHDEL</sequence>
<organism evidence="1">
    <name type="scientific">Toxoplasma gondii (strain ATCC 50861 / VEG)</name>
    <dbReference type="NCBI Taxonomy" id="432359"/>
    <lineage>
        <taxon>Eukaryota</taxon>
        <taxon>Sar</taxon>
        <taxon>Alveolata</taxon>
        <taxon>Apicomplexa</taxon>
        <taxon>Conoidasida</taxon>
        <taxon>Coccidia</taxon>
        <taxon>Eucoccidiorida</taxon>
        <taxon>Eimeriorina</taxon>
        <taxon>Sarcocystidae</taxon>
        <taxon>Toxoplasma</taxon>
    </lineage>
</organism>
<dbReference type="EMBL" id="LN714502">
    <property type="protein sequence ID" value="CEL78867.1"/>
    <property type="molecule type" value="Genomic_DNA"/>
</dbReference>
<proteinExistence type="predicted"/>